<keyword evidence="5" id="KW-0408">Iron</keyword>
<keyword evidence="9 10" id="KW-0472">Membrane</keyword>
<dbReference type="Gene3D" id="1.20.1510.10">
    <property type="entry name" value="Cation efflux protein transmembrane domain"/>
    <property type="match status" value="1"/>
</dbReference>
<evidence type="ECO:0000256" key="3">
    <source>
        <dbReference type="ARBA" id="ARBA00022448"/>
    </source>
</evidence>
<evidence type="ECO:0000256" key="5">
    <source>
        <dbReference type="ARBA" id="ARBA00022496"/>
    </source>
</evidence>
<dbReference type="SUPFAM" id="SSF160240">
    <property type="entry name" value="Cation efflux protein cytoplasmic domain-like"/>
    <property type="match status" value="1"/>
</dbReference>
<comment type="similarity">
    <text evidence="2">Belongs to the cation diffusion facilitator (CDF) transporter (TC 2.A.4) family. FieF subfamily.</text>
</comment>
<keyword evidence="7" id="KW-0862">Zinc</keyword>
<dbReference type="InterPro" id="IPR002524">
    <property type="entry name" value="Cation_efflux"/>
</dbReference>
<dbReference type="GO" id="GO:0015341">
    <property type="term" value="F:zinc efflux antiporter activity"/>
    <property type="evidence" value="ECO:0007669"/>
    <property type="project" value="TreeGrafter"/>
</dbReference>
<dbReference type="GeneID" id="61356313"/>
<keyword evidence="8 10" id="KW-1133">Transmembrane helix</keyword>
<dbReference type="GO" id="GO:0015086">
    <property type="term" value="F:cadmium ion transmembrane transporter activity"/>
    <property type="evidence" value="ECO:0007669"/>
    <property type="project" value="TreeGrafter"/>
</dbReference>
<dbReference type="InterPro" id="IPR058533">
    <property type="entry name" value="Cation_efflux_TM"/>
</dbReference>
<evidence type="ECO:0000313" key="13">
    <source>
        <dbReference type="EMBL" id="KAF7788269.1"/>
    </source>
</evidence>
<evidence type="ECO:0000256" key="9">
    <source>
        <dbReference type="ARBA" id="ARBA00023136"/>
    </source>
</evidence>
<evidence type="ECO:0000256" key="2">
    <source>
        <dbReference type="ARBA" id="ARBA00010212"/>
    </source>
</evidence>
<evidence type="ECO:0000259" key="11">
    <source>
        <dbReference type="Pfam" id="PF01545"/>
    </source>
</evidence>
<evidence type="ECO:0000313" key="14">
    <source>
        <dbReference type="Proteomes" id="UP000016480"/>
    </source>
</evidence>
<feature type="transmembrane region" description="Helical" evidence="10">
    <location>
        <begin position="84"/>
        <end position="102"/>
    </location>
</feature>
<evidence type="ECO:0000259" key="12">
    <source>
        <dbReference type="Pfam" id="PF16916"/>
    </source>
</evidence>
<keyword evidence="4" id="KW-1003">Cell membrane</keyword>
<keyword evidence="7" id="KW-0406">Ion transport</keyword>
<evidence type="ECO:0000256" key="8">
    <source>
        <dbReference type="ARBA" id="ARBA00022989"/>
    </source>
</evidence>
<evidence type="ECO:0000256" key="6">
    <source>
        <dbReference type="ARBA" id="ARBA00022692"/>
    </source>
</evidence>
<accession>A0A8T0CC46</accession>
<dbReference type="Gene3D" id="3.30.70.1350">
    <property type="entry name" value="Cation efflux protein, cytoplasmic domain"/>
    <property type="match status" value="1"/>
</dbReference>
<dbReference type="RefSeq" id="WP_010383564.1">
    <property type="nucleotide sequence ID" value="NZ_AHCD03000026.1"/>
</dbReference>
<evidence type="ECO:0000256" key="7">
    <source>
        <dbReference type="ARBA" id="ARBA00022906"/>
    </source>
</evidence>
<dbReference type="FunFam" id="3.30.70.1350:FF:000002">
    <property type="entry name" value="Ferrous-iron efflux pump FieF"/>
    <property type="match status" value="1"/>
</dbReference>
<reference evidence="13 14" key="1">
    <citation type="journal article" date="2012" name="J. Bacteriol.">
        <title>Genome sequence of the cycloprodigiosin-producing bacterial strain Pseudoalteromonas rubra ATCC 29570(T).</title>
        <authorList>
            <person name="Xie B.B."/>
            <person name="Shu Y.L."/>
            <person name="Qin Q.L."/>
            <person name="Rong J.C."/>
            <person name="Zhang X.Y."/>
            <person name="Chen X.L."/>
            <person name="Zhou B.C."/>
            <person name="Zhang Y.Z."/>
        </authorList>
    </citation>
    <scope>NUCLEOTIDE SEQUENCE [LARGE SCALE GENOMIC DNA]</scope>
    <source>
        <strain evidence="13 14">DSM 6842</strain>
    </source>
</reference>
<dbReference type="InterPro" id="IPR050291">
    <property type="entry name" value="CDF_Transporter"/>
</dbReference>
<feature type="domain" description="Cation efflux protein transmembrane" evidence="11">
    <location>
        <begin position="14"/>
        <end position="206"/>
    </location>
</feature>
<name>A0A8T0CC46_9GAMM</name>
<dbReference type="Proteomes" id="UP000016480">
    <property type="component" value="Unassembled WGS sequence"/>
</dbReference>
<dbReference type="PANTHER" id="PTHR43840:SF41">
    <property type="entry name" value="CATION-EFFLUX PUMP FIEF"/>
    <property type="match status" value="1"/>
</dbReference>
<dbReference type="NCBIfam" id="TIGR01297">
    <property type="entry name" value="CDF"/>
    <property type="match status" value="1"/>
</dbReference>
<dbReference type="GO" id="GO:0006882">
    <property type="term" value="P:intracellular zinc ion homeostasis"/>
    <property type="evidence" value="ECO:0007669"/>
    <property type="project" value="TreeGrafter"/>
</dbReference>
<dbReference type="InterPro" id="IPR027470">
    <property type="entry name" value="Cation_efflux_CTD"/>
</dbReference>
<evidence type="ECO:0000256" key="1">
    <source>
        <dbReference type="ARBA" id="ARBA00004651"/>
    </source>
</evidence>
<feature type="domain" description="Cation efflux protein cytoplasmic" evidence="12">
    <location>
        <begin position="210"/>
        <end position="287"/>
    </location>
</feature>
<dbReference type="GO" id="GO:0005886">
    <property type="term" value="C:plasma membrane"/>
    <property type="evidence" value="ECO:0007669"/>
    <property type="project" value="UniProtKB-SubCell"/>
</dbReference>
<comment type="subcellular location">
    <subcellularLocation>
        <location evidence="1">Cell membrane</location>
        <topology evidence="1">Multi-pass membrane protein</topology>
    </subcellularLocation>
</comment>
<gene>
    <name evidence="13" type="primary">fieF</name>
    <name evidence="13" type="ORF">PRUB_a2889</name>
</gene>
<dbReference type="AlphaFoldDB" id="A0A8T0CC46"/>
<dbReference type="Pfam" id="PF16916">
    <property type="entry name" value="ZT_dimer"/>
    <property type="match status" value="1"/>
</dbReference>
<feature type="transmembrane region" description="Helical" evidence="10">
    <location>
        <begin position="7"/>
        <end position="26"/>
    </location>
</feature>
<evidence type="ECO:0000256" key="10">
    <source>
        <dbReference type="SAM" id="Phobius"/>
    </source>
</evidence>
<comment type="caution">
    <text evidence="13">The sequence shown here is derived from an EMBL/GenBank/DDBJ whole genome shotgun (WGS) entry which is preliminary data.</text>
</comment>
<evidence type="ECO:0000256" key="4">
    <source>
        <dbReference type="ARBA" id="ARBA00022475"/>
    </source>
</evidence>
<feature type="transmembrane region" description="Helical" evidence="10">
    <location>
        <begin position="114"/>
        <end position="134"/>
    </location>
</feature>
<protein>
    <submittedName>
        <fullName evidence="13">Ferrous-iron efflux pump FieF</fullName>
    </submittedName>
</protein>
<keyword evidence="6 10" id="KW-0812">Transmembrane</keyword>
<sequence>MAHNYNFLVRFSSIFTLVMAALMIAAKTWAWLASGSAAMLGSLTDSLLDVSASMMSFLVLSYALRPADDDHRFGHGKAEALAGLGQSAFIAGSACLLTFHGIERLFNPVTIQHSLLGVWVSLFAVACTFAVVVVQHQVVKRTQSIAIKADSLHYKGDILLNLAVLTALLLSHWQVQHADALFAIGVAAYLLYNCWEIARESADHLMDKELPDEEKTEIILLASSHEDVYGVHDLRTRQSGKVKFVQLHLELDDHIPLARAHQISDEVVAHIKAAFEAEMDILIHQDPVSLAVSPTN</sequence>
<dbReference type="GO" id="GO:0015093">
    <property type="term" value="F:ferrous iron transmembrane transporter activity"/>
    <property type="evidence" value="ECO:0007669"/>
    <property type="project" value="TreeGrafter"/>
</dbReference>
<organism evidence="13 14">
    <name type="scientific">Pseudoalteromonas rubra</name>
    <dbReference type="NCBI Taxonomy" id="43658"/>
    <lineage>
        <taxon>Bacteria</taxon>
        <taxon>Pseudomonadati</taxon>
        <taxon>Pseudomonadota</taxon>
        <taxon>Gammaproteobacteria</taxon>
        <taxon>Alteromonadales</taxon>
        <taxon>Pseudoalteromonadaceae</taxon>
        <taxon>Pseudoalteromonas</taxon>
    </lineage>
</organism>
<dbReference type="PANTHER" id="PTHR43840">
    <property type="entry name" value="MITOCHONDRIAL METAL TRANSPORTER 1-RELATED"/>
    <property type="match status" value="1"/>
</dbReference>
<dbReference type="EMBL" id="AHCD03000026">
    <property type="protein sequence ID" value="KAF7788269.1"/>
    <property type="molecule type" value="Genomic_DNA"/>
</dbReference>
<keyword evidence="7" id="KW-0864">Zinc transport</keyword>
<proteinExistence type="inferred from homology"/>
<dbReference type="Pfam" id="PF01545">
    <property type="entry name" value="Cation_efflux"/>
    <property type="match status" value="1"/>
</dbReference>
<dbReference type="InterPro" id="IPR027469">
    <property type="entry name" value="Cation_efflux_TMD_sf"/>
</dbReference>
<keyword evidence="5" id="KW-0410">Iron transport</keyword>
<dbReference type="SUPFAM" id="SSF161111">
    <property type="entry name" value="Cation efflux protein transmembrane domain-like"/>
    <property type="match status" value="1"/>
</dbReference>
<keyword evidence="3" id="KW-0813">Transport</keyword>
<dbReference type="InterPro" id="IPR036837">
    <property type="entry name" value="Cation_efflux_CTD_sf"/>
</dbReference>
<feature type="transmembrane region" description="Helical" evidence="10">
    <location>
        <begin position="46"/>
        <end position="64"/>
    </location>
</feature>